<sequence>MNKVIITLCLAVVLWFASQQWLAEADGGLSHQTPDTTTSLNAFSRLEVGVLEQTWQQALAAQKKQQELAVQEQAKRKAKQNKNLISIGNHSFELIGVFKQQAESFVLLKPESGALIKSGVNQVVIDEIKVTSISANSVVLSSADQSKEFKLFKWHKNEQVN</sequence>
<organism evidence="2 3">
    <name type="scientific">Pseudoalteromonas peptidolytica F12-50-A1</name>
    <dbReference type="NCBI Taxonomy" id="1315280"/>
    <lineage>
        <taxon>Bacteria</taxon>
        <taxon>Pseudomonadati</taxon>
        <taxon>Pseudomonadota</taxon>
        <taxon>Gammaproteobacteria</taxon>
        <taxon>Alteromonadales</taxon>
        <taxon>Pseudoalteromonadaceae</taxon>
        <taxon>Pseudoalteromonas</taxon>
    </lineage>
</organism>
<feature type="signal peptide" evidence="1">
    <location>
        <begin position="1"/>
        <end position="23"/>
    </location>
</feature>
<reference evidence="2 3" key="1">
    <citation type="submission" date="2015-06" db="EMBL/GenBank/DDBJ databases">
        <title>Genome sequence of Pseudoalteromonas peptidolytica.</title>
        <authorList>
            <person name="Xie B.-B."/>
            <person name="Rong J.-C."/>
            <person name="Qin Q.-L."/>
            <person name="Zhang Y.-Z."/>
        </authorList>
    </citation>
    <scope>NUCLEOTIDE SEQUENCE [LARGE SCALE GENOMIC DNA]</scope>
    <source>
        <strain evidence="2 3">F12-50-A1</strain>
    </source>
</reference>
<dbReference type="Proteomes" id="UP000660708">
    <property type="component" value="Unassembled WGS sequence"/>
</dbReference>
<comment type="caution">
    <text evidence="2">The sequence shown here is derived from an EMBL/GenBank/DDBJ whole genome shotgun (WGS) entry which is preliminary data.</text>
</comment>
<proteinExistence type="predicted"/>
<name>A0A8I0T5D8_9GAMM</name>
<evidence type="ECO:0000313" key="3">
    <source>
        <dbReference type="Proteomes" id="UP000660708"/>
    </source>
</evidence>
<dbReference type="AlphaFoldDB" id="A0A8I0T5D8"/>
<protein>
    <recommendedName>
        <fullName evidence="4">Type IV pilus biogenesis protein PilP</fullName>
    </recommendedName>
</protein>
<evidence type="ECO:0000256" key="1">
    <source>
        <dbReference type="SAM" id="SignalP"/>
    </source>
</evidence>
<feature type="chain" id="PRO_5034171672" description="Type IV pilus biogenesis protein PilP" evidence="1">
    <location>
        <begin position="24"/>
        <end position="161"/>
    </location>
</feature>
<keyword evidence="1" id="KW-0732">Signal</keyword>
<evidence type="ECO:0000313" key="2">
    <source>
        <dbReference type="EMBL" id="MBE0347282.1"/>
    </source>
</evidence>
<evidence type="ECO:0008006" key="4">
    <source>
        <dbReference type="Google" id="ProtNLM"/>
    </source>
</evidence>
<keyword evidence="3" id="KW-1185">Reference proteome</keyword>
<dbReference type="RefSeq" id="WP_147389410.1">
    <property type="nucleotide sequence ID" value="NZ_AQHF01000026.1"/>
</dbReference>
<accession>A0A8I0T5D8</accession>
<dbReference type="EMBL" id="AQHF01000026">
    <property type="protein sequence ID" value="MBE0347282.1"/>
    <property type="molecule type" value="Genomic_DNA"/>
</dbReference>
<gene>
    <name evidence="2" type="ORF">PPEP_a1698</name>
</gene>